<evidence type="ECO:0000256" key="1">
    <source>
        <dbReference type="ARBA" id="ARBA00004141"/>
    </source>
</evidence>
<dbReference type="PANTHER" id="PTHR37278">
    <property type="entry name" value="AUTOPHAGY-RELATED PROTEIN 33-RELATED"/>
    <property type="match status" value="1"/>
</dbReference>
<reference evidence="7 8" key="1">
    <citation type="journal article" date="2016" name="Nat. Commun.">
        <title>Ectomycorrhizal ecology is imprinted in the genome of the dominant symbiotic fungus Cenococcum geophilum.</title>
        <authorList>
            <consortium name="DOE Joint Genome Institute"/>
            <person name="Peter M."/>
            <person name="Kohler A."/>
            <person name="Ohm R.A."/>
            <person name="Kuo A."/>
            <person name="Krutzmann J."/>
            <person name="Morin E."/>
            <person name="Arend M."/>
            <person name="Barry K.W."/>
            <person name="Binder M."/>
            <person name="Choi C."/>
            <person name="Clum A."/>
            <person name="Copeland A."/>
            <person name="Grisel N."/>
            <person name="Haridas S."/>
            <person name="Kipfer T."/>
            <person name="LaButti K."/>
            <person name="Lindquist E."/>
            <person name="Lipzen A."/>
            <person name="Maire R."/>
            <person name="Meier B."/>
            <person name="Mihaltcheva S."/>
            <person name="Molinier V."/>
            <person name="Murat C."/>
            <person name="Poggeler S."/>
            <person name="Quandt C.A."/>
            <person name="Sperisen C."/>
            <person name="Tritt A."/>
            <person name="Tisserant E."/>
            <person name="Crous P.W."/>
            <person name="Henrissat B."/>
            <person name="Nehls U."/>
            <person name="Egli S."/>
            <person name="Spatafora J.W."/>
            <person name="Grigoriev I.V."/>
            <person name="Martin F.M."/>
        </authorList>
    </citation>
    <scope>NUCLEOTIDE SEQUENCE [LARGE SCALE GENOMIC DNA]</scope>
    <source>
        <strain evidence="7 8">CBS 459.81</strain>
    </source>
</reference>
<keyword evidence="8" id="KW-1185">Reference proteome</keyword>
<organism evidence="7 8">
    <name type="scientific">Lepidopterella palustris CBS 459.81</name>
    <dbReference type="NCBI Taxonomy" id="1314670"/>
    <lineage>
        <taxon>Eukaryota</taxon>
        <taxon>Fungi</taxon>
        <taxon>Dikarya</taxon>
        <taxon>Ascomycota</taxon>
        <taxon>Pezizomycotina</taxon>
        <taxon>Dothideomycetes</taxon>
        <taxon>Pleosporomycetidae</taxon>
        <taxon>Mytilinidiales</taxon>
        <taxon>Argynnaceae</taxon>
        <taxon>Lepidopterella</taxon>
    </lineage>
</organism>
<comment type="subcellular location">
    <subcellularLocation>
        <location evidence="1">Membrane</location>
        <topology evidence="1">Multi-pass membrane protein</topology>
    </subcellularLocation>
</comment>
<sequence>MPSTTIAVCKFVGTIGLGLLTGLSASLSTLTLPSLLMLPTALAARSTLTYLTTRTKTYTHWLRHLTAFSLCSAFFLSPHRARHPYLMYTALLAVLSGPGVDFAIASTTKEGSWSTLTTGISEFDVEREEDVNGEQVRQAVEGMRFVEGIRAGVAGVAFAMGVIGIWGDGS</sequence>
<feature type="transmembrane region" description="Helical" evidence="6">
    <location>
        <begin position="85"/>
        <end position="105"/>
    </location>
</feature>
<evidence type="ECO:0000256" key="5">
    <source>
        <dbReference type="ARBA" id="ARBA00038013"/>
    </source>
</evidence>
<dbReference type="AlphaFoldDB" id="A0A8E2EBN8"/>
<dbReference type="GO" id="GO:0005741">
    <property type="term" value="C:mitochondrial outer membrane"/>
    <property type="evidence" value="ECO:0007669"/>
    <property type="project" value="TreeGrafter"/>
</dbReference>
<dbReference type="EMBL" id="KV744934">
    <property type="protein sequence ID" value="OCK81076.1"/>
    <property type="molecule type" value="Genomic_DNA"/>
</dbReference>
<dbReference type="GO" id="GO:0016236">
    <property type="term" value="P:macroautophagy"/>
    <property type="evidence" value="ECO:0007669"/>
    <property type="project" value="TreeGrafter"/>
</dbReference>
<evidence type="ECO:0000256" key="3">
    <source>
        <dbReference type="ARBA" id="ARBA00022989"/>
    </source>
</evidence>
<evidence type="ECO:0000313" key="8">
    <source>
        <dbReference type="Proteomes" id="UP000250266"/>
    </source>
</evidence>
<gene>
    <name evidence="7" type="ORF">K432DRAFT_296307</name>
</gene>
<feature type="transmembrane region" description="Helical" evidence="6">
    <location>
        <begin position="12"/>
        <end position="38"/>
    </location>
</feature>
<dbReference type="PANTHER" id="PTHR37278:SF1">
    <property type="entry name" value="AUTOPHAGY-RELATED PROTEIN 33-RELATED"/>
    <property type="match status" value="1"/>
</dbReference>
<evidence type="ECO:0000313" key="7">
    <source>
        <dbReference type="EMBL" id="OCK81076.1"/>
    </source>
</evidence>
<dbReference type="InterPro" id="IPR051668">
    <property type="entry name" value="ATG33"/>
</dbReference>
<dbReference type="GO" id="GO:0000422">
    <property type="term" value="P:autophagy of mitochondrion"/>
    <property type="evidence" value="ECO:0007669"/>
    <property type="project" value="TreeGrafter"/>
</dbReference>
<dbReference type="OrthoDB" id="5336366at2759"/>
<protein>
    <submittedName>
        <fullName evidence="7">Uncharacterized protein</fullName>
    </submittedName>
</protein>
<keyword evidence="4 6" id="KW-0472">Membrane</keyword>
<keyword evidence="3 6" id="KW-1133">Transmembrane helix</keyword>
<accession>A0A8E2EBN8</accession>
<evidence type="ECO:0000256" key="2">
    <source>
        <dbReference type="ARBA" id="ARBA00022692"/>
    </source>
</evidence>
<evidence type="ECO:0000256" key="4">
    <source>
        <dbReference type="ARBA" id="ARBA00023136"/>
    </source>
</evidence>
<name>A0A8E2EBN8_9PEZI</name>
<feature type="transmembrane region" description="Helical" evidence="6">
    <location>
        <begin position="149"/>
        <end position="167"/>
    </location>
</feature>
<keyword evidence="2 6" id="KW-0812">Transmembrane</keyword>
<comment type="similarity">
    <text evidence="5">Belongs to the ATG33 family.</text>
</comment>
<dbReference type="Proteomes" id="UP000250266">
    <property type="component" value="Unassembled WGS sequence"/>
</dbReference>
<proteinExistence type="inferred from homology"/>
<evidence type="ECO:0000256" key="6">
    <source>
        <dbReference type="SAM" id="Phobius"/>
    </source>
</evidence>